<protein>
    <submittedName>
        <fullName evidence="8">Sigma 54-interacting transcriptional regulator</fullName>
    </submittedName>
</protein>
<dbReference type="SMART" id="SM00091">
    <property type="entry name" value="PAS"/>
    <property type="match status" value="1"/>
</dbReference>
<dbReference type="SUPFAM" id="SSF46689">
    <property type="entry name" value="Homeodomain-like"/>
    <property type="match status" value="1"/>
</dbReference>
<dbReference type="Pfam" id="PF25601">
    <property type="entry name" value="AAA_lid_14"/>
    <property type="match status" value="1"/>
</dbReference>
<dbReference type="RefSeq" id="WP_249287216.1">
    <property type="nucleotide sequence ID" value="NZ_JACRWC010000098.1"/>
</dbReference>
<keyword evidence="4" id="KW-0238">DNA-binding</keyword>
<dbReference type="GO" id="GO:0005524">
    <property type="term" value="F:ATP binding"/>
    <property type="evidence" value="ECO:0007669"/>
    <property type="project" value="UniProtKB-KW"/>
</dbReference>
<dbReference type="InterPro" id="IPR025662">
    <property type="entry name" value="Sigma_54_int_dom_ATP-bd_1"/>
</dbReference>
<dbReference type="Gene3D" id="1.10.10.60">
    <property type="entry name" value="Homeodomain-like"/>
    <property type="match status" value="1"/>
</dbReference>
<proteinExistence type="predicted"/>
<dbReference type="InterPro" id="IPR009057">
    <property type="entry name" value="Homeodomain-like_sf"/>
</dbReference>
<dbReference type="PROSITE" id="PS50112">
    <property type="entry name" value="PAS"/>
    <property type="match status" value="1"/>
</dbReference>
<keyword evidence="2" id="KW-0067">ATP-binding</keyword>
<dbReference type="SUPFAM" id="SSF52540">
    <property type="entry name" value="P-loop containing nucleoside triphosphate hydrolases"/>
    <property type="match status" value="1"/>
</dbReference>
<comment type="caution">
    <text evidence="8">The sequence shown here is derived from an EMBL/GenBank/DDBJ whole genome shotgun (WGS) entry which is preliminary data.</text>
</comment>
<feature type="domain" description="PAS" evidence="7">
    <location>
        <begin position="8"/>
        <end position="53"/>
    </location>
</feature>
<dbReference type="InterPro" id="IPR002197">
    <property type="entry name" value="HTH_Fis"/>
</dbReference>
<dbReference type="PROSITE" id="PS00688">
    <property type="entry name" value="SIGMA54_INTERACT_3"/>
    <property type="match status" value="1"/>
</dbReference>
<dbReference type="InterPro" id="IPR000014">
    <property type="entry name" value="PAS"/>
</dbReference>
<dbReference type="Pfam" id="PF00158">
    <property type="entry name" value="Sigma54_activat"/>
    <property type="match status" value="1"/>
</dbReference>
<dbReference type="SMART" id="SM00382">
    <property type="entry name" value="AAA"/>
    <property type="match status" value="1"/>
</dbReference>
<dbReference type="FunFam" id="3.40.50.300:FF:000006">
    <property type="entry name" value="DNA-binding transcriptional regulator NtrC"/>
    <property type="match status" value="1"/>
</dbReference>
<dbReference type="Gene3D" id="3.30.450.20">
    <property type="entry name" value="PAS domain"/>
    <property type="match status" value="1"/>
</dbReference>
<dbReference type="SUPFAM" id="SSF55785">
    <property type="entry name" value="PYP-like sensor domain (PAS domain)"/>
    <property type="match status" value="1"/>
</dbReference>
<keyword evidence="3" id="KW-0805">Transcription regulation</keyword>
<name>A0A923NBP4_9FIRM</name>
<dbReference type="PANTHER" id="PTHR32071">
    <property type="entry name" value="TRANSCRIPTIONAL REGULATORY PROTEIN"/>
    <property type="match status" value="1"/>
</dbReference>
<reference evidence="8" key="1">
    <citation type="submission" date="2020-08" db="EMBL/GenBank/DDBJ databases">
        <authorList>
            <person name="Liu C."/>
            <person name="Sun Q."/>
        </authorList>
    </citation>
    <scope>NUCLEOTIDE SEQUENCE</scope>
    <source>
        <strain evidence="8">BX16</strain>
    </source>
</reference>
<accession>A0A923NBP4</accession>
<dbReference type="Gene3D" id="3.40.50.300">
    <property type="entry name" value="P-loop containing nucleotide triphosphate hydrolases"/>
    <property type="match status" value="1"/>
</dbReference>
<dbReference type="InterPro" id="IPR025943">
    <property type="entry name" value="Sigma_54_int_dom_ATP-bd_2"/>
</dbReference>
<dbReference type="GO" id="GO:0043565">
    <property type="term" value="F:sequence-specific DNA binding"/>
    <property type="evidence" value="ECO:0007669"/>
    <property type="project" value="InterPro"/>
</dbReference>
<dbReference type="InterPro" id="IPR035965">
    <property type="entry name" value="PAS-like_dom_sf"/>
</dbReference>
<dbReference type="InterPro" id="IPR003593">
    <property type="entry name" value="AAA+_ATPase"/>
</dbReference>
<evidence type="ECO:0000313" key="9">
    <source>
        <dbReference type="Proteomes" id="UP000644115"/>
    </source>
</evidence>
<gene>
    <name evidence="8" type="ORF">H8876_07475</name>
</gene>
<dbReference type="EMBL" id="JACRWC010000098">
    <property type="protein sequence ID" value="MBC5999835.1"/>
    <property type="molecule type" value="Genomic_DNA"/>
</dbReference>
<organism evidence="8 9">
    <name type="scientific">Lentihominibacter faecis</name>
    <dbReference type="NCBI Taxonomy" id="2764712"/>
    <lineage>
        <taxon>Bacteria</taxon>
        <taxon>Bacillati</taxon>
        <taxon>Bacillota</taxon>
        <taxon>Clostridia</taxon>
        <taxon>Peptostreptococcales</taxon>
        <taxon>Anaerovoracaceae</taxon>
        <taxon>Lentihominibacter</taxon>
    </lineage>
</organism>
<evidence type="ECO:0000256" key="5">
    <source>
        <dbReference type="ARBA" id="ARBA00023163"/>
    </source>
</evidence>
<dbReference type="GO" id="GO:0006355">
    <property type="term" value="P:regulation of DNA-templated transcription"/>
    <property type="evidence" value="ECO:0007669"/>
    <property type="project" value="InterPro"/>
</dbReference>
<dbReference type="NCBIfam" id="TIGR00229">
    <property type="entry name" value="sensory_box"/>
    <property type="match status" value="1"/>
</dbReference>
<dbReference type="Pfam" id="PF13426">
    <property type="entry name" value="PAS_9"/>
    <property type="match status" value="1"/>
</dbReference>
<evidence type="ECO:0000256" key="3">
    <source>
        <dbReference type="ARBA" id="ARBA00023015"/>
    </source>
</evidence>
<dbReference type="InterPro" id="IPR002078">
    <property type="entry name" value="Sigma_54_int"/>
</dbReference>
<keyword evidence="1" id="KW-0547">Nucleotide-binding</keyword>
<feature type="domain" description="Sigma-54 factor interaction" evidence="6">
    <location>
        <begin position="148"/>
        <end position="377"/>
    </location>
</feature>
<dbReference type="InterPro" id="IPR025944">
    <property type="entry name" value="Sigma_54_int_dom_CS"/>
</dbReference>
<dbReference type="InterPro" id="IPR058031">
    <property type="entry name" value="AAA_lid_NorR"/>
</dbReference>
<evidence type="ECO:0000313" key="8">
    <source>
        <dbReference type="EMBL" id="MBC5999835.1"/>
    </source>
</evidence>
<dbReference type="CDD" id="cd00130">
    <property type="entry name" value="PAS"/>
    <property type="match status" value="1"/>
</dbReference>
<evidence type="ECO:0000259" key="6">
    <source>
        <dbReference type="PROSITE" id="PS50045"/>
    </source>
</evidence>
<dbReference type="Proteomes" id="UP000644115">
    <property type="component" value="Unassembled WGS sequence"/>
</dbReference>
<dbReference type="PROSITE" id="PS00675">
    <property type="entry name" value="SIGMA54_INTERACT_1"/>
    <property type="match status" value="1"/>
</dbReference>
<evidence type="ECO:0000256" key="1">
    <source>
        <dbReference type="ARBA" id="ARBA00022741"/>
    </source>
</evidence>
<dbReference type="PROSITE" id="PS00676">
    <property type="entry name" value="SIGMA54_INTERACT_2"/>
    <property type="match status" value="1"/>
</dbReference>
<keyword evidence="9" id="KW-1185">Reference proteome</keyword>
<evidence type="ECO:0000259" key="7">
    <source>
        <dbReference type="PROSITE" id="PS50112"/>
    </source>
</evidence>
<evidence type="ECO:0000256" key="2">
    <source>
        <dbReference type="ARBA" id="ARBA00022840"/>
    </source>
</evidence>
<dbReference type="CDD" id="cd00009">
    <property type="entry name" value="AAA"/>
    <property type="match status" value="1"/>
</dbReference>
<sequence length="466" mass="52699">MNDMMFANKDFVFSILENSYDGIYITNKDSITVYVNKAYENLTGHKRSEYIGKHMDDLIKSGIMKVDITGDVISSKKSITVTEELVSGKNVLITGNPIFNDQNEIIAVVTNVRDISEIISLEKKERLAKEIISRYQKQIFDTATMKNIICESSNTISVFNFAAKVAPKDSTVLLTGETGVGKEVVAKYIHYNSLRKDNNYIKINCGAIPENLLESELFGYVGGAFTGADPNGKPGLFELADNGTLFLDEIGELPLNLQSSLLRVLQDGEVTRVGSTKTKKVAVRLIAATNRNLKKMIQEKIFREDLYYRLNVISINIPPLRERRDDIPPLAELFIKQLNKKYHTQKKVSETFLLELMSMNWPGNVRELSNFIERQYILNESDILSTVYVNNLSQKENFHNHLQHSLENAMDPDSFNIEKAVSSIEVSLIKKALKKSKNTKEAAKLLGISQPTFSRKYNKYKNQGIL</sequence>
<dbReference type="Gene3D" id="1.10.8.60">
    <property type="match status" value="1"/>
</dbReference>
<keyword evidence="5" id="KW-0804">Transcription</keyword>
<dbReference type="PROSITE" id="PS50045">
    <property type="entry name" value="SIGMA54_INTERACT_4"/>
    <property type="match status" value="1"/>
</dbReference>
<dbReference type="InterPro" id="IPR027417">
    <property type="entry name" value="P-loop_NTPase"/>
</dbReference>
<evidence type="ECO:0000256" key="4">
    <source>
        <dbReference type="ARBA" id="ARBA00023125"/>
    </source>
</evidence>
<dbReference type="Pfam" id="PF02954">
    <property type="entry name" value="HTH_8"/>
    <property type="match status" value="1"/>
</dbReference>
<dbReference type="AlphaFoldDB" id="A0A923NBP4"/>